<dbReference type="Pfam" id="PF04070">
    <property type="entry name" value="DUF378"/>
    <property type="match status" value="1"/>
</dbReference>
<feature type="transmembrane region" description="Helical" evidence="1">
    <location>
        <begin position="40"/>
        <end position="64"/>
    </location>
</feature>
<dbReference type="AlphaFoldDB" id="A0A1F6UVP2"/>
<dbReference type="EMBL" id="MFTL01000019">
    <property type="protein sequence ID" value="OGI61422.1"/>
    <property type="molecule type" value="Genomic_DNA"/>
</dbReference>
<gene>
    <name evidence="2" type="ORF">A2645_00035</name>
</gene>
<dbReference type="Proteomes" id="UP000182253">
    <property type="component" value="Unassembled WGS sequence"/>
</dbReference>
<organism evidence="2 3">
    <name type="scientific">Candidatus Nomurabacteria bacterium RIFCSPHIGHO2_01_FULL_39_9</name>
    <dbReference type="NCBI Taxonomy" id="1801735"/>
    <lineage>
        <taxon>Bacteria</taxon>
        <taxon>Candidatus Nomuraibacteriota</taxon>
    </lineage>
</organism>
<evidence type="ECO:0000256" key="1">
    <source>
        <dbReference type="SAM" id="Phobius"/>
    </source>
</evidence>
<proteinExistence type="predicted"/>
<evidence type="ECO:0008006" key="4">
    <source>
        <dbReference type="Google" id="ProtNLM"/>
    </source>
</evidence>
<accession>A0A1F6UVP2</accession>
<sequence length="90" mass="9401">MCKHCRKGGLCLVNHILVLVGGLNWGLTGIGMLLGMNLNVVNLVLGGVPVVESIVYLVIGLAALYMCFGCRGDKCGGCAGCESCQMPNMQ</sequence>
<comment type="caution">
    <text evidence="2">The sequence shown here is derived from an EMBL/GenBank/DDBJ whole genome shotgun (WGS) entry which is preliminary data.</text>
</comment>
<dbReference type="InterPro" id="IPR007211">
    <property type="entry name" value="DUF378"/>
</dbReference>
<reference evidence="2 3" key="1">
    <citation type="journal article" date="2016" name="Nat. Commun.">
        <title>Thousands of microbial genomes shed light on interconnected biogeochemical processes in an aquifer system.</title>
        <authorList>
            <person name="Anantharaman K."/>
            <person name="Brown C.T."/>
            <person name="Hug L.A."/>
            <person name="Sharon I."/>
            <person name="Castelle C.J."/>
            <person name="Probst A.J."/>
            <person name="Thomas B.C."/>
            <person name="Singh A."/>
            <person name="Wilkins M.J."/>
            <person name="Karaoz U."/>
            <person name="Brodie E.L."/>
            <person name="Williams K.H."/>
            <person name="Hubbard S.S."/>
            <person name="Banfield J.F."/>
        </authorList>
    </citation>
    <scope>NUCLEOTIDE SEQUENCE [LARGE SCALE GENOMIC DNA]</scope>
</reference>
<keyword evidence="1" id="KW-1133">Transmembrane helix</keyword>
<protein>
    <recommendedName>
        <fullName evidence="4">DUF378 domain-containing protein</fullName>
    </recommendedName>
</protein>
<name>A0A1F6UVP2_9BACT</name>
<evidence type="ECO:0000313" key="3">
    <source>
        <dbReference type="Proteomes" id="UP000182253"/>
    </source>
</evidence>
<evidence type="ECO:0000313" key="2">
    <source>
        <dbReference type="EMBL" id="OGI61422.1"/>
    </source>
</evidence>
<keyword evidence="1" id="KW-0812">Transmembrane</keyword>
<dbReference type="STRING" id="1801735.A2645_00035"/>
<keyword evidence="1" id="KW-0472">Membrane</keyword>
<feature type="transmembrane region" description="Helical" evidence="1">
    <location>
        <begin position="12"/>
        <end position="34"/>
    </location>
</feature>